<name>X0TUB4_9ZZZZ</name>
<dbReference type="EMBL" id="BARS01009798">
    <property type="protein sequence ID" value="GAF79710.1"/>
    <property type="molecule type" value="Genomic_DNA"/>
</dbReference>
<comment type="caution">
    <text evidence="1">The sequence shown here is derived from an EMBL/GenBank/DDBJ whole genome shotgun (WGS) entry which is preliminary data.</text>
</comment>
<sequence length="190" mass="21672">MSYWPKAKRDFNKEVEVTIDLLDFILGEFPKAKFIYKPGNHEYALPRYFISKAPELAESPLAAMETVIGYEERGIEFLDYHQIVMAGKLPVIHGHEVCNINRMVNPARGLFLRAKTFAACSHCHSTSEHTPKDIHGEILTTWSFGCLCDLNPDFNPFGNDWNWGFAIINIEKSGDFEVINRRILPNGKVV</sequence>
<organism evidence="1">
    <name type="scientific">marine sediment metagenome</name>
    <dbReference type="NCBI Taxonomy" id="412755"/>
    <lineage>
        <taxon>unclassified sequences</taxon>
        <taxon>metagenomes</taxon>
        <taxon>ecological metagenomes</taxon>
    </lineage>
</organism>
<reference evidence="1" key="1">
    <citation type="journal article" date="2014" name="Front. Microbiol.">
        <title>High frequency of phylogenetically diverse reductive dehalogenase-homologous genes in deep subseafloor sedimentary metagenomes.</title>
        <authorList>
            <person name="Kawai M."/>
            <person name="Futagami T."/>
            <person name="Toyoda A."/>
            <person name="Takaki Y."/>
            <person name="Nishi S."/>
            <person name="Hori S."/>
            <person name="Arai W."/>
            <person name="Tsubouchi T."/>
            <person name="Morono Y."/>
            <person name="Uchiyama I."/>
            <person name="Ito T."/>
            <person name="Fujiyama A."/>
            <person name="Inagaki F."/>
            <person name="Takami H."/>
        </authorList>
    </citation>
    <scope>NUCLEOTIDE SEQUENCE</scope>
    <source>
        <strain evidence="1">Expedition CK06-06</strain>
    </source>
</reference>
<evidence type="ECO:0008006" key="2">
    <source>
        <dbReference type="Google" id="ProtNLM"/>
    </source>
</evidence>
<gene>
    <name evidence="1" type="ORF">S01H1_18334</name>
</gene>
<dbReference type="AlphaFoldDB" id="X0TUB4"/>
<proteinExistence type="predicted"/>
<protein>
    <recommendedName>
        <fullName evidence="2">Calcineurin-like phosphoesterase domain-containing protein</fullName>
    </recommendedName>
</protein>
<accession>X0TUB4</accession>
<evidence type="ECO:0000313" key="1">
    <source>
        <dbReference type="EMBL" id="GAF79710.1"/>
    </source>
</evidence>